<dbReference type="Gene3D" id="1.10.287.110">
    <property type="entry name" value="DnaJ domain"/>
    <property type="match status" value="1"/>
</dbReference>
<sequence>MKRQRVISHFPLFRRLGVPSEINCSPVMDDDRDMAFKCLRIGMEALGAGDRPRALKFLSKARRLDPSLPIDDLLFSAGGEEPISSPSSNCVSDSESAFSTSTLRNRSNISSGKGHSRSYTEEQVTIVQQIGKQKDFYEILGLEQSCTVDDIRRAYRKLSLKVHPDKNHAPGAEEAFKEVSNAFQCLSDAGRRKNYDLCGSDEPPSDSSSAKYDGDEHYPNGCYDDNIDADENFRSFFSGGRPHEDTPFGSFHSRTAMHHNVNFNTFMLIHLILPIIILLLLINFWPSPSPVYMLSPSYTYNYKVMTPRGVPYFVTSEKFEEEYPSKSFERTTLEQHVEKNYFDTLTQSCQLEKEQKLWGLSQTPQCEMLRKYEETAD</sequence>
<dbReference type="Pfam" id="PF00226">
    <property type="entry name" value="DnaJ"/>
    <property type="match status" value="1"/>
</dbReference>
<keyword evidence="2 7" id="KW-0812">Transmembrane</keyword>
<evidence type="ECO:0000256" key="3">
    <source>
        <dbReference type="ARBA" id="ARBA00022824"/>
    </source>
</evidence>
<evidence type="ECO:0000256" key="7">
    <source>
        <dbReference type="SAM" id="Phobius"/>
    </source>
</evidence>
<dbReference type="EMBL" id="CP136894">
    <property type="protein sequence ID" value="WOL09221.1"/>
    <property type="molecule type" value="Genomic_DNA"/>
</dbReference>
<dbReference type="SUPFAM" id="SSF46565">
    <property type="entry name" value="Chaperone J-domain"/>
    <property type="match status" value="1"/>
</dbReference>
<dbReference type="InterPro" id="IPR051100">
    <property type="entry name" value="DnaJ_subfamily_B/C"/>
</dbReference>
<dbReference type="PRINTS" id="PR00625">
    <property type="entry name" value="JDOMAIN"/>
</dbReference>
<dbReference type="InterPro" id="IPR015399">
    <property type="entry name" value="DUF1977_DnaJ-like"/>
</dbReference>
<name>A0AAQ3KNM4_9LILI</name>
<dbReference type="PANTHER" id="PTHR43908">
    <property type="entry name" value="AT29763P-RELATED"/>
    <property type="match status" value="1"/>
</dbReference>
<evidence type="ECO:0000256" key="2">
    <source>
        <dbReference type="ARBA" id="ARBA00022692"/>
    </source>
</evidence>
<evidence type="ECO:0000256" key="6">
    <source>
        <dbReference type="SAM" id="MobiDB-lite"/>
    </source>
</evidence>
<dbReference type="Pfam" id="PF09320">
    <property type="entry name" value="DUF1977"/>
    <property type="match status" value="1"/>
</dbReference>
<proteinExistence type="predicted"/>
<dbReference type="PROSITE" id="PS50076">
    <property type="entry name" value="DNAJ_2"/>
    <property type="match status" value="1"/>
</dbReference>
<feature type="region of interest" description="Disordered" evidence="6">
    <location>
        <begin position="196"/>
        <end position="215"/>
    </location>
</feature>
<feature type="domain" description="J" evidence="8">
    <location>
        <begin position="135"/>
        <end position="199"/>
    </location>
</feature>
<evidence type="ECO:0000259" key="8">
    <source>
        <dbReference type="PROSITE" id="PS50076"/>
    </source>
</evidence>
<dbReference type="Proteomes" id="UP001327560">
    <property type="component" value="Chromosome 5"/>
</dbReference>
<organism evidence="9 10">
    <name type="scientific">Canna indica</name>
    <name type="common">Indian-shot</name>
    <dbReference type="NCBI Taxonomy" id="4628"/>
    <lineage>
        <taxon>Eukaryota</taxon>
        <taxon>Viridiplantae</taxon>
        <taxon>Streptophyta</taxon>
        <taxon>Embryophyta</taxon>
        <taxon>Tracheophyta</taxon>
        <taxon>Spermatophyta</taxon>
        <taxon>Magnoliopsida</taxon>
        <taxon>Liliopsida</taxon>
        <taxon>Zingiberales</taxon>
        <taxon>Cannaceae</taxon>
        <taxon>Canna</taxon>
    </lineage>
</organism>
<dbReference type="CDD" id="cd06257">
    <property type="entry name" value="DnaJ"/>
    <property type="match status" value="1"/>
</dbReference>
<dbReference type="PANTHER" id="PTHR43908:SF3">
    <property type="entry name" value="AT29763P-RELATED"/>
    <property type="match status" value="1"/>
</dbReference>
<reference evidence="9 10" key="1">
    <citation type="submission" date="2023-10" db="EMBL/GenBank/DDBJ databases">
        <title>Chromosome-scale genome assembly provides insights into flower coloration mechanisms of Canna indica.</title>
        <authorList>
            <person name="Li C."/>
        </authorList>
    </citation>
    <scope>NUCLEOTIDE SEQUENCE [LARGE SCALE GENOMIC DNA]</scope>
    <source>
        <tissue evidence="9">Flower</tissue>
    </source>
</reference>
<protein>
    <submittedName>
        <fullName evidence="9">Chaperone protein dnaJ 49-like</fullName>
    </submittedName>
</protein>
<dbReference type="InterPro" id="IPR001623">
    <property type="entry name" value="DnaJ_domain"/>
</dbReference>
<evidence type="ECO:0000256" key="4">
    <source>
        <dbReference type="ARBA" id="ARBA00022989"/>
    </source>
</evidence>
<keyword evidence="5 7" id="KW-0472">Membrane</keyword>
<evidence type="ECO:0000256" key="5">
    <source>
        <dbReference type="ARBA" id="ARBA00023136"/>
    </source>
</evidence>
<dbReference type="PROSITE" id="PS00636">
    <property type="entry name" value="DNAJ_1"/>
    <property type="match status" value="1"/>
</dbReference>
<evidence type="ECO:0000256" key="1">
    <source>
        <dbReference type="ARBA" id="ARBA00004389"/>
    </source>
</evidence>
<dbReference type="SMART" id="SM00271">
    <property type="entry name" value="DnaJ"/>
    <property type="match status" value="1"/>
</dbReference>
<dbReference type="AlphaFoldDB" id="A0AAQ3KNM4"/>
<keyword evidence="3" id="KW-0256">Endoplasmic reticulum</keyword>
<comment type="subcellular location">
    <subcellularLocation>
        <location evidence="1">Endoplasmic reticulum membrane</location>
        <topology evidence="1">Single-pass membrane protein</topology>
    </subcellularLocation>
</comment>
<dbReference type="InterPro" id="IPR036869">
    <property type="entry name" value="J_dom_sf"/>
</dbReference>
<dbReference type="GO" id="GO:0030544">
    <property type="term" value="F:Hsp70 protein binding"/>
    <property type="evidence" value="ECO:0007669"/>
    <property type="project" value="TreeGrafter"/>
</dbReference>
<dbReference type="GO" id="GO:0071218">
    <property type="term" value="P:cellular response to misfolded protein"/>
    <property type="evidence" value="ECO:0007669"/>
    <property type="project" value="TreeGrafter"/>
</dbReference>
<feature type="transmembrane region" description="Helical" evidence="7">
    <location>
        <begin position="263"/>
        <end position="285"/>
    </location>
</feature>
<keyword evidence="4 7" id="KW-1133">Transmembrane helix</keyword>
<dbReference type="GO" id="GO:0005789">
    <property type="term" value="C:endoplasmic reticulum membrane"/>
    <property type="evidence" value="ECO:0007669"/>
    <property type="project" value="UniProtKB-SubCell"/>
</dbReference>
<accession>A0AAQ3KNM4</accession>
<gene>
    <name evidence="9" type="ORF">Cni_G17974</name>
</gene>
<evidence type="ECO:0000313" key="10">
    <source>
        <dbReference type="Proteomes" id="UP001327560"/>
    </source>
</evidence>
<dbReference type="InterPro" id="IPR018253">
    <property type="entry name" value="DnaJ_domain_CS"/>
</dbReference>
<keyword evidence="10" id="KW-1185">Reference proteome</keyword>
<evidence type="ECO:0000313" key="9">
    <source>
        <dbReference type="EMBL" id="WOL09221.1"/>
    </source>
</evidence>